<evidence type="ECO:0000259" key="1">
    <source>
        <dbReference type="Pfam" id="PF13280"/>
    </source>
</evidence>
<dbReference type="Proteomes" id="UP000280344">
    <property type="component" value="Chromosome"/>
</dbReference>
<dbReference type="InterPro" id="IPR026881">
    <property type="entry name" value="WYL_dom"/>
</dbReference>
<feature type="domain" description="WYL" evidence="1">
    <location>
        <begin position="152"/>
        <end position="222"/>
    </location>
</feature>
<dbReference type="AlphaFoldDB" id="A0A3Q9G308"/>
<name>A0A3Q9G308_9ACTO</name>
<reference evidence="2 3" key="1">
    <citation type="submission" date="2018-12" db="EMBL/GenBank/DDBJ databases">
        <title>Complete genome sequence of Flaviflexus sp. H23T48.</title>
        <authorList>
            <person name="Bae J.-W."/>
            <person name="Lee J.-Y."/>
        </authorList>
    </citation>
    <scope>NUCLEOTIDE SEQUENCE [LARGE SCALE GENOMIC DNA]</scope>
    <source>
        <strain evidence="2 3">H23T48</strain>
    </source>
</reference>
<dbReference type="PANTHER" id="PTHR34580:SF1">
    <property type="entry name" value="PROTEIN PAFC"/>
    <property type="match status" value="1"/>
</dbReference>
<dbReference type="InterPro" id="IPR051534">
    <property type="entry name" value="CBASS_pafABC_assoc_protein"/>
</dbReference>
<dbReference type="Pfam" id="PF13280">
    <property type="entry name" value="WYL"/>
    <property type="match status" value="1"/>
</dbReference>
<evidence type="ECO:0000313" key="3">
    <source>
        <dbReference type="Proteomes" id="UP000280344"/>
    </source>
</evidence>
<evidence type="ECO:0000313" key="2">
    <source>
        <dbReference type="EMBL" id="AZQ76538.1"/>
    </source>
</evidence>
<dbReference type="PROSITE" id="PS52050">
    <property type="entry name" value="WYL"/>
    <property type="match status" value="1"/>
</dbReference>
<organism evidence="2 3">
    <name type="scientific">Flaviflexus ciconiae</name>
    <dbReference type="NCBI Taxonomy" id="2496867"/>
    <lineage>
        <taxon>Bacteria</taxon>
        <taxon>Bacillati</taxon>
        <taxon>Actinomycetota</taxon>
        <taxon>Actinomycetes</taxon>
        <taxon>Actinomycetales</taxon>
        <taxon>Actinomycetaceae</taxon>
        <taxon>Flaviflexus</taxon>
    </lineage>
</organism>
<dbReference type="PANTHER" id="PTHR34580">
    <property type="match status" value="1"/>
</dbReference>
<dbReference type="EMBL" id="CP034593">
    <property type="protein sequence ID" value="AZQ76538.1"/>
    <property type="molecule type" value="Genomic_DNA"/>
</dbReference>
<dbReference type="OrthoDB" id="5174471at2"/>
<keyword evidence="3" id="KW-1185">Reference proteome</keyword>
<gene>
    <name evidence="2" type="ORF">EJ997_03435</name>
</gene>
<protein>
    <submittedName>
        <fullName evidence="2">WYL domain-containing protein</fullName>
    </submittedName>
</protein>
<dbReference type="RefSeq" id="WP_126703346.1">
    <property type="nucleotide sequence ID" value="NZ_CP034593.1"/>
</dbReference>
<proteinExistence type="predicted"/>
<sequence length="325" mass="36243">MRKPDVVLLTAITTFIANRGETTPGEIAEVFDIKVDEAIEAIKIINLTEVTDRAGRYFLDFHVDAKETEDGTDVIYSADDRITYFPTDYDDPRVYLTLGESAVSIEMIDQLLKLSAQGSESAQSLLSVREKIRQAVGGSIGAEPPTPRGSDQVLETVWTSLRQSRMLAFDYHGPAEFGERVTQRLVIPCAVVSEAEGYLAALQGKSHDLRWFRLDRMSNATVGEEFTQTDANRARRKLRNHPELHPTEGDDVVFRVEPQAIWFAESTPGATVTDNGDSIDITFRAVSPTWVRNSAIKVGTDLIDIFPAEVKDEVVKQARRILEIQ</sequence>
<dbReference type="KEGG" id="flh:EJ997_03435"/>
<accession>A0A3Q9G308</accession>